<proteinExistence type="predicted"/>
<comment type="caution">
    <text evidence="2">The sequence shown here is derived from an EMBL/GenBank/DDBJ whole genome shotgun (WGS) entry which is preliminary data.</text>
</comment>
<protein>
    <submittedName>
        <fullName evidence="2">Uncharacterized protein</fullName>
    </submittedName>
</protein>
<name>A0AAV1RWD0_9ROSI</name>
<reference evidence="2 3" key="1">
    <citation type="submission" date="2024-01" db="EMBL/GenBank/DDBJ databases">
        <authorList>
            <person name="Waweru B."/>
        </authorList>
    </citation>
    <scope>NUCLEOTIDE SEQUENCE [LARGE SCALE GENOMIC DNA]</scope>
</reference>
<gene>
    <name evidence="2" type="ORF">DCAF_LOCUS14918</name>
</gene>
<keyword evidence="3" id="KW-1185">Reference proteome</keyword>
<feature type="region of interest" description="Disordered" evidence="1">
    <location>
        <begin position="1"/>
        <end position="25"/>
    </location>
</feature>
<dbReference type="AlphaFoldDB" id="A0AAV1RWD0"/>
<dbReference type="Proteomes" id="UP001314170">
    <property type="component" value="Unassembled WGS sequence"/>
</dbReference>
<accession>A0AAV1RWD0</accession>
<dbReference type="EMBL" id="CAWUPB010001158">
    <property type="protein sequence ID" value="CAK7339842.1"/>
    <property type="molecule type" value="Genomic_DNA"/>
</dbReference>
<evidence type="ECO:0000313" key="3">
    <source>
        <dbReference type="Proteomes" id="UP001314170"/>
    </source>
</evidence>
<feature type="compositionally biased region" description="Polar residues" evidence="1">
    <location>
        <begin position="16"/>
        <end position="25"/>
    </location>
</feature>
<sequence>MVVQKLLHQPRRQNPKSENGSNSTRETLVNELKVISKKGVSQPGRSPLLVHLLGSPREKMDAPSEASFDGVAKGFRNK</sequence>
<organism evidence="2 3">
    <name type="scientific">Dovyalis caffra</name>
    <dbReference type="NCBI Taxonomy" id="77055"/>
    <lineage>
        <taxon>Eukaryota</taxon>
        <taxon>Viridiplantae</taxon>
        <taxon>Streptophyta</taxon>
        <taxon>Embryophyta</taxon>
        <taxon>Tracheophyta</taxon>
        <taxon>Spermatophyta</taxon>
        <taxon>Magnoliopsida</taxon>
        <taxon>eudicotyledons</taxon>
        <taxon>Gunneridae</taxon>
        <taxon>Pentapetalae</taxon>
        <taxon>rosids</taxon>
        <taxon>fabids</taxon>
        <taxon>Malpighiales</taxon>
        <taxon>Salicaceae</taxon>
        <taxon>Flacourtieae</taxon>
        <taxon>Dovyalis</taxon>
    </lineage>
</organism>
<evidence type="ECO:0000256" key="1">
    <source>
        <dbReference type="SAM" id="MobiDB-lite"/>
    </source>
</evidence>
<feature type="non-terminal residue" evidence="2">
    <location>
        <position position="78"/>
    </location>
</feature>
<evidence type="ECO:0000313" key="2">
    <source>
        <dbReference type="EMBL" id="CAK7339842.1"/>
    </source>
</evidence>
<feature type="region of interest" description="Disordered" evidence="1">
    <location>
        <begin position="56"/>
        <end position="78"/>
    </location>
</feature>